<dbReference type="PANTHER" id="PTHR21532:SF0">
    <property type="entry name" value="CILIA- AND FLAGELLA-ASSOCIATED PROTEIN 36"/>
    <property type="match status" value="1"/>
</dbReference>
<keyword evidence="12" id="KW-1185">Reference proteome</keyword>
<keyword evidence="6" id="KW-0175">Coiled coil</keyword>
<dbReference type="InterPro" id="IPR023379">
    <property type="entry name" value="BART_dom"/>
</dbReference>
<evidence type="ECO:0000256" key="4">
    <source>
        <dbReference type="ARBA" id="ARBA00021815"/>
    </source>
</evidence>
<evidence type="ECO:0000313" key="12">
    <source>
        <dbReference type="Proteomes" id="UP001165160"/>
    </source>
</evidence>
<organism evidence="11 12">
    <name type="scientific">Triparma verrucosa</name>
    <dbReference type="NCBI Taxonomy" id="1606542"/>
    <lineage>
        <taxon>Eukaryota</taxon>
        <taxon>Sar</taxon>
        <taxon>Stramenopiles</taxon>
        <taxon>Ochrophyta</taxon>
        <taxon>Bolidophyceae</taxon>
        <taxon>Parmales</taxon>
        <taxon>Triparmaceae</taxon>
        <taxon>Triparma</taxon>
    </lineage>
</organism>
<dbReference type="PANTHER" id="PTHR21532">
    <property type="entry name" value="PHOSPHODIESTERASE HL"/>
    <property type="match status" value="1"/>
</dbReference>
<proteinExistence type="inferred from homology"/>
<evidence type="ECO:0000259" key="10">
    <source>
        <dbReference type="Pfam" id="PF11527"/>
    </source>
</evidence>
<comment type="similarity">
    <text evidence="3">Belongs to the CFAP36 family.</text>
</comment>
<dbReference type="Gene3D" id="1.20.1520.10">
    <property type="entry name" value="ADP-ribosylation factor-like 2-binding protein, domain"/>
    <property type="match status" value="1"/>
</dbReference>
<dbReference type="GO" id="GO:0097546">
    <property type="term" value="C:ciliary base"/>
    <property type="evidence" value="ECO:0007669"/>
    <property type="project" value="TreeGrafter"/>
</dbReference>
<keyword evidence="5" id="KW-0963">Cytoplasm</keyword>
<accession>A0A9W7F1B2</accession>
<feature type="domain" description="BART" evidence="10">
    <location>
        <begin position="15"/>
        <end position="132"/>
    </location>
</feature>
<evidence type="ECO:0000313" key="11">
    <source>
        <dbReference type="EMBL" id="GMH97348.1"/>
    </source>
</evidence>
<evidence type="ECO:0000256" key="7">
    <source>
        <dbReference type="ARBA" id="ARBA00023069"/>
    </source>
</evidence>
<comment type="subcellular location">
    <subcellularLocation>
        <location evidence="1">Cell projection</location>
        <location evidence="1">Cilium</location>
    </subcellularLocation>
    <subcellularLocation>
        <location evidence="2">Cytoplasm</location>
    </subcellularLocation>
</comment>
<keyword evidence="8" id="KW-0966">Cell projection</keyword>
<reference evidence="12" key="1">
    <citation type="journal article" date="2023" name="Commun. Biol.">
        <title>Genome analysis of Parmales, the sister group of diatoms, reveals the evolutionary specialization of diatoms from phago-mixotrophs to photoautotrophs.</title>
        <authorList>
            <person name="Ban H."/>
            <person name="Sato S."/>
            <person name="Yoshikawa S."/>
            <person name="Yamada K."/>
            <person name="Nakamura Y."/>
            <person name="Ichinomiya M."/>
            <person name="Sato N."/>
            <person name="Blanc-Mathieu R."/>
            <person name="Endo H."/>
            <person name="Kuwata A."/>
            <person name="Ogata H."/>
        </authorList>
    </citation>
    <scope>NUCLEOTIDE SEQUENCE [LARGE SCALE GENOMIC DNA]</scope>
    <source>
        <strain evidence="12">NIES 3699</strain>
    </source>
</reference>
<evidence type="ECO:0000256" key="3">
    <source>
        <dbReference type="ARBA" id="ARBA00007460"/>
    </source>
</evidence>
<sequence length="142" mass="16141">MPSEGKDEEKSEEVNIIKAVGKFFYEDEAFGQTFETWVNENCSIIDDAEIEKTGLMKVEYTELYEEYQRLFEGEIEGFIKSIGRTVEEFSSALSVGVDADPEGEDAIFAQIITATADFDIFMQMMREAKQSQDRLSSASNRK</sequence>
<gene>
    <name evidence="11" type="ORF">TrVE_jg7646</name>
</gene>
<protein>
    <recommendedName>
        <fullName evidence="4">Cilia- and flagella-associated protein 36</fullName>
    </recommendedName>
    <alternativeName>
        <fullName evidence="9">Coiled-coil domain-containing protein 104</fullName>
    </alternativeName>
</protein>
<keyword evidence="7" id="KW-0969">Cilium</keyword>
<dbReference type="AlphaFoldDB" id="A0A9W7F1B2"/>
<dbReference type="Proteomes" id="UP001165160">
    <property type="component" value="Unassembled WGS sequence"/>
</dbReference>
<evidence type="ECO:0000256" key="9">
    <source>
        <dbReference type="ARBA" id="ARBA00031593"/>
    </source>
</evidence>
<evidence type="ECO:0000256" key="2">
    <source>
        <dbReference type="ARBA" id="ARBA00004496"/>
    </source>
</evidence>
<name>A0A9W7F1B2_9STRA</name>
<evidence type="ECO:0000256" key="6">
    <source>
        <dbReference type="ARBA" id="ARBA00023054"/>
    </source>
</evidence>
<dbReference type="EMBL" id="BRXX01000199">
    <property type="protein sequence ID" value="GMH97348.1"/>
    <property type="molecule type" value="Genomic_DNA"/>
</dbReference>
<dbReference type="GO" id="GO:0005930">
    <property type="term" value="C:axoneme"/>
    <property type="evidence" value="ECO:0007669"/>
    <property type="project" value="TreeGrafter"/>
</dbReference>
<evidence type="ECO:0000256" key="1">
    <source>
        <dbReference type="ARBA" id="ARBA00004138"/>
    </source>
</evidence>
<evidence type="ECO:0000256" key="8">
    <source>
        <dbReference type="ARBA" id="ARBA00023273"/>
    </source>
</evidence>
<comment type="caution">
    <text evidence="11">The sequence shown here is derived from an EMBL/GenBank/DDBJ whole genome shotgun (WGS) entry which is preliminary data.</text>
</comment>
<dbReference type="Pfam" id="PF11527">
    <property type="entry name" value="ARL2_Bind_BART"/>
    <property type="match status" value="1"/>
</dbReference>
<dbReference type="InterPro" id="IPR038888">
    <property type="entry name" value="CFAP36"/>
</dbReference>
<evidence type="ECO:0000256" key="5">
    <source>
        <dbReference type="ARBA" id="ARBA00022490"/>
    </source>
</evidence>
<dbReference type="InterPro" id="IPR042541">
    <property type="entry name" value="BART_sf"/>
</dbReference>